<gene>
    <name evidence="1" type="ORF">OnM2_032083</name>
</gene>
<proteinExistence type="predicted"/>
<protein>
    <submittedName>
        <fullName evidence="1">Uncharacterized protein</fullName>
    </submittedName>
</protein>
<accession>A0A420HYS5</accession>
<keyword evidence="2" id="KW-1185">Reference proteome</keyword>
<evidence type="ECO:0000313" key="1">
    <source>
        <dbReference type="EMBL" id="RKF62581.1"/>
    </source>
</evidence>
<feature type="non-terminal residue" evidence="1">
    <location>
        <position position="63"/>
    </location>
</feature>
<comment type="caution">
    <text evidence="1">The sequence shown here is derived from an EMBL/GenBank/DDBJ whole genome shotgun (WGS) entry which is preliminary data.</text>
</comment>
<organism evidence="1 2">
    <name type="scientific">Erysiphe neolycopersici</name>
    <dbReference type="NCBI Taxonomy" id="212602"/>
    <lineage>
        <taxon>Eukaryota</taxon>
        <taxon>Fungi</taxon>
        <taxon>Dikarya</taxon>
        <taxon>Ascomycota</taxon>
        <taxon>Pezizomycotina</taxon>
        <taxon>Leotiomycetes</taxon>
        <taxon>Erysiphales</taxon>
        <taxon>Erysiphaceae</taxon>
        <taxon>Erysiphe</taxon>
    </lineage>
</organism>
<reference evidence="1 2" key="1">
    <citation type="journal article" date="2018" name="BMC Genomics">
        <title>Comparative genome analyses reveal sequence features reflecting distinct modes of host-adaptation between dicot and monocot powdery mildew.</title>
        <authorList>
            <person name="Wu Y."/>
            <person name="Ma X."/>
            <person name="Pan Z."/>
            <person name="Kale S.D."/>
            <person name="Song Y."/>
            <person name="King H."/>
            <person name="Zhang Q."/>
            <person name="Presley C."/>
            <person name="Deng X."/>
            <person name="Wei C.I."/>
            <person name="Xiao S."/>
        </authorList>
    </citation>
    <scope>NUCLEOTIDE SEQUENCE [LARGE SCALE GENOMIC DNA]</scope>
    <source>
        <strain evidence="1">UMSG2</strain>
    </source>
</reference>
<name>A0A420HYS5_9PEZI</name>
<dbReference type="EMBL" id="MCFK01003262">
    <property type="protein sequence ID" value="RKF62581.1"/>
    <property type="molecule type" value="Genomic_DNA"/>
</dbReference>
<evidence type="ECO:0000313" key="2">
    <source>
        <dbReference type="Proteomes" id="UP000286134"/>
    </source>
</evidence>
<sequence length="63" mass="7216">MAERALRKERKLDAEKAWKLAHRAEGVLKGRRRSDRIIGRALSSKLSRNNENLKMVMKAVGTI</sequence>
<dbReference type="Proteomes" id="UP000286134">
    <property type="component" value="Unassembled WGS sequence"/>
</dbReference>
<dbReference type="OrthoDB" id="411615at2759"/>
<dbReference type="AlphaFoldDB" id="A0A420HYS5"/>